<evidence type="ECO:0000313" key="2">
    <source>
        <dbReference type="Proteomes" id="UP000286113"/>
    </source>
</evidence>
<protein>
    <submittedName>
        <fullName evidence="1">Uncharacterized protein</fullName>
    </submittedName>
</protein>
<sequence>MFIVLQLIDDIIRDNISIGSKNQINLIVGKRQQGCWHMAAMLSAYASNRTIPDIGTIKT</sequence>
<dbReference type="AlphaFoldDB" id="A0AA92TNL7"/>
<evidence type="ECO:0000313" key="1">
    <source>
        <dbReference type="EMBL" id="RGS48748.1"/>
    </source>
</evidence>
<proteinExistence type="predicted"/>
<dbReference type="Proteomes" id="UP000286113">
    <property type="component" value="Unassembled WGS sequence"/>
</dbReference>
<comment type="caution">
    <text evidence="1">The sequence shown here is derived from an EMBL/GenBank/DDBJ whole genome shotgun (WGS) entry which is preliminary data.</text>
</comment>
<organism evidence="1 2">
    <name type="scientific">Segatella copri</name>
    <dbReference type="NCBI Taxonomy" id="165179"/>
    <lineage>
        <taxon>Bacteria</taxon>
        <taxon>Pseudomonadati</taxon>
        <taxon>Bacteroidota</taxon>
        <taxon>Bacteroidia</taxon>
        <taxon>Bacteroidales</taxon>
        <taxon>Prevotellaceae</taxon>
        <taxon>Segatella</taxon>
    </lineage>
</organism>
<gene>
    <name evidence="1" type="ORF">DWX90_02115</name>
</gene>
<name>A0AA92TNL7_9BACT</name>
<reference evidence="1 2" key="1">
    <citation type="submission" date="2018-08" db="EMBL/GenBank/DDBJ databases">
        <title>A genome reference for cultivated species of the human gut microbiota.</title>
        <authorList>
            <person name="Zou Y."/>
            <person name="Xue W."/>
            <person name="Luo G."/>
        </authorList>
    </citation>
    <scope>NUCLEOTIDE SEQUENCE [LARGE SCALE GENOMIC DNA]</scope>
    <source>
        <strain evidence="1 2">AF22-1</strain>
    </source>
</reference>
<accession>A0AA92TNL7</accession>
<dbReference type="EMBL" id="QRVN01000002">
    <property type="protein sequence ID" value="RGS48748.1"/>
    <property type="molecule type" value="Genomic_DNA"/>
</dbReference>